<evidence type="ECO:0000256" key="3">
    <source>
        <dbReference type="ARBA" id="ARBA00022448"/>
    </source>
</evidence>
<keyword evidence="3" id="KW-0813">Transport</keyword>
<dbReference type="GO" id="GO:0005227">
    <property type="term" value="F:calcium-activated cation channel activity"/>
    <property type="evidence" value="ECO:0007669"/>
    <property type="project" value="InterPro"/>
</dbReference>
<proteinExistence type="inferred from homology"/>
<protein>
    <recommendedName>
        <fullName evidence="16">CSC1-like protein HYP1</fullName>
    </recommendedName>
</protein>
<dbReference type="PANTHER" id="PTHR13018:SF102">
    <property type="entry name" value="ERD (EARLY-RESPONSIVE TO DEHYDRATION STRESS) FAMILY PROTEIN"/>
    <property type="match status" value="1"/>
</dbReference>
<organism evidence="14 15">
    <name type="scientific">Vigna mungo</name>
    <name type="common">Black gram</name>
    <name type="synonym">Phaseolus mungo</name>
    <dbReference type="NCBI Taxonomy" id="3915"/>
    <lineage>
        <taxon>Eukaryota</taxon>
        <taxon>Viridiplantae</taxon>
        <taxon>Streptophyta</taxon>
        <taxon>Embryophyta</taxon>
        <taxon>Tracheophyta</taxon>
        <taxon>Spermatophyta</taxon>
        <taxon>Magnoliopsida</taxon>
        <taxon>eudicotyledons</taxon>
        <taxon>Gunneridae</taxon>
        <taxon>Pentapetalae</taxon>
        <taxon>rosids</taxon>
        <taxon>fabids</taxon>
        <taxon>Fabales</taxon>
        <taxon>Fabaceae</taxon>
        <taxon>Papilionoideae</taxon>
        <taxon>50 kb inversion clade</taxon>
        <taxon>NPAAA clade</taxon>
        <taxon>indigoferoid/millettioid clade</taxon>
        <taxon>Phaseoleae</taxon>
        <taxon>Vigna</taxon>
    </lineage>
</organism>
<evidence type="ECO:0000256" key="6">
    <source>
        <dbReference type="ARBA" id="ARBA00022989"/>
    </source>
</evidence>
<evidence type="ECO:0000256" key="7">
    <source>
        <dbReference type="ARBA" id="ARBA00023065"/>
    </source>
</evidence>
<dbReference type="Pfam" id="PF14703">
    <property type="entry name" value="PHM7_cyt"/>
    <property type="match status" value="1"/>
</dbReference>
<feature type="transmembrane region" description="Helical" evidence="10">
    <location>
        <begin position="21"/>
        <end position="47"/>
    </location>
</feature>
<evidence type="ECO:0000256" key="10">
    <source>
        <dbReference type="SAM" id="Phobius"/>
    </source>
</evidence>
<keyword evidence="8 10" id="KW-0472">Membrane</keyword>
<dbReference type="EMBL" id="CP144695">
    <property type="protein sequence ID" value="WVZ06015.1"/>
    <property type="molecule type" value="Genomic_DNA"/>
</dbReference>
<dbReference type="InterPro" id="IPR045122">
    <property type="entry name" value="Csc1-like"/>
</dbReference>
<keyword evidence="15" id="KW-1185">Reference proteome</keyword>
<keyword evidence="9" id="KW-0407">Ion channel</keyword>
<feature type="transmembrane region" description="Helical" evidence="10">
    <location>
        <begin position="651"/>
        <end position="670"/>
    </location>
</feature>
<evidence type="ECO:0000259" key="12">
    <source>
        <dbReference type="Pfam" id="PF13967"/>
    </source>
</evidence>
<feature type="domain" description="CSC1/OSCA1-like 7TM region" evidence="11">
    <location>
        <begin position="378"/>
        <end position="644"/>
    </location>
</feature>
<evidence type="ECO:0000259" key="13">
    <source>
        <dbReference type="Pfam" id="PF14703"/>
    </source>
</evidence>
<dbReference type="Pfam" id="PF02714">
    <property type="entry name" value="RSN1_7TM"/>
    <property type="match status" value="1"/>
</dbReference>
<feature type="transmembrane region" description="Helical" evidence="10">
    <location>
        <begin position="505"/>
        <end position="526"/>
    </location>
</feature>
<keyword evidence="6 10" id="KW-1133">Transmembrane helix</keyword>
<comment type="subcellular location">
    <subcellularLocation>
        <location evidence="1">Membrane</location>
        <topology evidence="1">Multi-pass membrane protein</topology>
    </subcellularLocation>
</comment>
<sequence length="738" mass="84594">ESGLLLCCQLHRVDLLVLKQISIMILSALLTSVGINLGLCFIFFTLYSILRKQPCNLTVYAPRLVSERKREEGGQSNLECLLATTDWVIKAWETSEEEFLSTAGLDAFVFMRIFVFSLKIFTFGGIVGLLILLPINCMGSQLRDNSDFQNRSLDSFSISNVNNGSNRLWIHFCAAYVFTGVVCILLYYEYEYISSKRIACFYSSKHEPHHFSILVRGIPVPFGSNCTDIVEQFFQEYHPSTYHSHEVVRRSSKLQILLTDAERLYKRLTHLKNKDNTPQRQRRDGCLGLFGHKVDMLDHYEKTLGDIADNVRIEQCSLEGKEVPAAFVTFKSRFGAAIALNIQESVNPTHWITEQAPEPQDVYWPFFSVTFIRRWISKLVAFVACNVLTMLFLIPVALVQGLTHLDQLETMFPALKNILRMAVVSQVITGYLPILILQMFLSVVPPIMIMLSSLQGYISWSQIQKSACTKVLWFTIWNIFFANVLSGSAFYRLTVFLEPKEFPRVLAEAVPAQASFFIAYVVTFGWTNIASELFQLIPLLYNYIKVIFYGDSDTDDFEAPSIPYHSEIPRILFFDLLGVTYFILAPLILPFLLVYFCLGYIIYRNQLLNVYVAKYHTGGEFWPTVHNYTIFSLILMHIIVIGIFGQKQLPLASALILPLPILTLLFNEYCRKRFFPIFKSYPIECLIKKDREDQNDPNMSEFYDKLASAYNDPALMPIKYSGRSVNSPWLPLLNKSKV</sequence>
<gene>
    <name evidence="14" type="ORF">V8G54_019361</name>
</gene>
<evidence type="ECO:0000313" key="15">
    <source>
        <dbReference type="Proteomes" id="UP001374535"/>
    </source>
</evidence>
<feature type="transmembrane region" description="Helical" evidence="10">
    <location>
        <begin position="624"/>
        <end position="645"/>
    </location>
</feature>
<evidence type="ECO:0008006" key="16">
    <source>
        <dbReference type="Google" id="ProtNLM"/>
    </source>
</evidence>
<dbReference type="Pfam" id="PF13967">
    <property type="entry name" value="RSN1_TM"/>
    <property type="match status" value="1"/>
</dbReference>
<dbReference type="InterPro" id="IPR032880">
    <property type="entry name" value="CSC1/OSCA1-like_N"/>
</dbReference>
<accession>A0AAQ3N9U5</accession>
<feature type="domain" description="CSC1/OSCA1-like cytosolic" evidence="13">
    <location>
        <begin position="210"/>
        <end position="365"/>
    </location>
</feature>
<evidence type="ECO:0000313" key="14">
    <source>
        <dbReference type="EMBL" id="WVZ06015.1"/>
    </source>
</evidence>
<comment type="similarity">
    <text evidence="2">Belongs to the CSC1 (TC 1.A.17) family.</text>
</comment>
<feature type="transmembrane region" description="Helical" evidence="10">
    <location>
        <begin position="579"/>
        <end position="603"/>
    </location>
</feature>
<feature type="transmembrane region" description="Helical" evidence="10">
    <location>
        <begin position="472"/>
        <end position="493"/>
    </location>
</feature>
<feature type="transmembrane region" description="Helical" evidence="10">
    <location>
        <begin position="168"/>
        <end position="188"/>
    </location>
</feature>
<dbReference type="PANTHER" id="PTHR13018">
    <property type="entry name" value="PROBABLE MEMBRANE PROTEIN DUF221-RELATED"/>
    <property type="match status" value="1"/>
</dbReference>
<evidence type="ECO:0000256" key="5">
    <source>
        <dbReference type="ARBA" id="ARBA00022837"/>
    </source>
</evidence>
<evidence type="ECO:0000259" key="11">
    <source>
        <dbReference type="Pfam" id="PF02714"/>
    </source>
</evidence>
<dbReference type="InterPro" id="IPR003864">
    <property type="entry name" value="CSC1/OSCA1-like_7TM"/>
</dbReference>
<evidence type="ECO:0000256" key="8">
    <source>
        <dbReference type="ARBA" id="ARBA00023136"/>
    </source>
</evidence>
<dbReference type="InterPro" id="IPR027815">
    <property type="entry name" value="CSC1/OSCA1-like_cyt"/>
</dbReference>
<keyword evidence="7" id="KW-0406">Ion transport</keyword>
<reference evidence="14 15" key="1">
    <citation type="journal article" date="2023" name="Life. Sci Alliance">
        <title>Evolutionary insights into 3D genome organization and epigenetic landscape of Vigna mungo.</title>
        <authorList>
            <person name="Junaid A."/>
            <person name="Singh B."/>
            <person name="Bhatia S."/>
        </authorList>
    </citation>
    <scope>NUCLEOTIDE SEQUENCE [LARGE SCALE GENOMIC DNA]</scope>
    <source>
        <strain evidence="14">Urdbean</strain>
    </source>
</reference>
<evidence type="ECO:0000256" key="1">
    <source>
        <dbReference type="ARBA" id="ARBA00004141"/>
    </source>
</evidence>
<feature type="transmembrane region" description="Helical" evidence="10">
    <location>
        <begin position="379"/>
        <end position="398"/>
    </location>
</feature>
<evidence type="ECO:0000256" key="9">
    <source>
        <dbReference type="ARBA" id="ARBA00023303"/>
    </source>
</evidence>
<dbReference type="AlphaFoldDB" id="A0AAQ3N9U5"/>
<feature type="transmembrane region" description="Helical" evidence="10">
    <location>
        <begin position="418"/>
        <end position="436"/>
    </location>
</feature>
<keyword evidence="5" id="KW-0106">Calcium</keyword>
<name>A0AAQ3N9U5_VIGMU</name>
<dbReference type="Proteomes" id="UP001374535">
    <property type="component" value="Chromosome 6"/>
</dbReference>
<keyword evidence="4 10" id="KW-0812">Transmembrane</keyword>
<dbReference type="GO" id="GO:0005886">
    <property type="term" value="C:plasma membrane"/>
    <property type="evidence" value="ECO:0007669"/>
    <property type="project" value="TreeGrafter"/>
</dbReference>
<evidence type="ECO:0000256" key="4">
    <source>
        <dbReference type="ARBA" id="ARBA00022692"/>
    </source>
</evidence>
<evidence type="ECO:0000256" key="2">
    <source>
        <dbReference type="ARBA" id="ARBA00007779"/>
    </source>
</evidence>
<feature type="transmembrane region" description="Helical" evidence="10">
    <location>
        <begin position="113"/>
        <end position="135"/>
    </location>
</feature>
<feature type="domain" description="CSC1/OSCA1-like N-terminal transmembrane" evidence="12">
    <location>
        <begin position="28"/>
        <end position="189"/>
    </location>
</feature>
<feature type="non-terminal residue" evidence="14">
    <location>
        <position position="1"/>
    </location>
</feature>